<name>A0A7S0WWC6_9CHLO</name>
<proteinExistence type="predicted"/>
<protein>
    <recommendedName>
        <fullName evidence="1">Glycosyl transferase CAP10 domain-containing protein</fullName>
    </recommendedName>
</protein>
<evidence type="ECO:0000259" key="1">
    <source>
        <dbReference type="Pfam" id="PF05686"/>
    </source>
</evidence>
<feature type="domain" description="Glycosyl transferase CAP10" evidence="1">
    <location>
        <begin position="3"/>
        <end position="56"/>
    </location>
</feature>
<reference evidence="2" key="1">
    <citation type="submission" date="2021-01" db="EMBL/GenBank/DDBJ databases">
        <authorList>
            <person name="Corre E."/>
            <person name="Pelletier E."/>
            <person name="Niang G."/>
            <person name="Scheremetjew M."/>
            <person name="Finn R."/>
            <person name="Kale V."/>
            <person name="Holt S."/>
            <person name="Cochrane G."/>
            <person name="Meng A."/>
            <person name="Brown T."/>
            <person name="Cohen L."/>
        </authorList>
    </citation>
    <scope>NUCLEOTIDE SEQUENCE</scope>
    <source>
        <strain evidence="2">CCMP722</strain>
    </source>
</reference>
<accession>A0A7S0WWC6</accession>
<evidence type="ECO:0000313" key="2">
    <source>
        <dbReference type="EMBL" id="CAD8686745.1"/>
    </source>
</evidence>
<dbReference type="Pfam" id="PF05686">
    <property type="entry name" value="Glyco_transf_90"/>
    <property type="match status" value="1"/>
</dbReference>
<gene>
    <name evidence="2" type="ORF">POBO1169_LOCUS17837</name>
</gene>
<dbReference type="InterPro" id="IPR006598">
    <property type="entry name" value="CAP10"/>
</dbReference>
<dbReference type="AlphaFoldDB" id="A0A7S0WWC6"/>
<dbReference type="EMBL" id="HBFA01035605">
    <property type="protein sequence ID" value="CAD8686745.1"/>
    <property type="molecule type" value="Transcribed_RNA"/>
</dbReference>
<organism evidence="2">
    <name type="scientific">Pyramimonas obovata</name>
    <dbReference type="NCBI Taxonomy" id="1411642"/>
    <lineage>
        <taxon>Eukaryota</taxon>
        <taxon>Viridiplantae</taxon>
        <taxon>Chlorophyta</taxon>
        <taxon>Pyramimonadophyceae</taxon>
        <taxon>Pyramimonadales</taxon>
        <taxon>Pyramimonadaceae</taxon>
        <taxon>Pyramimonas</taxon>
        <taxon>Pyramimonas incertae sedis</taxon>
    </lineage>
</organism>
<sequence length="163" mass="18523">MRSDDLAAQQMAQRGTELMGQLTMDGVCRYVAEVLTEYSRLQRFTVVRDPLASPINCEDDLWHRYRLDGRWNDEDYLTHDRSLCVDPSEADGVPPPGLDAIGRWEVDPCYHQTLPRFVPPGARIDDLPQMHDGFGGELYPGCRNVTNTSQPYNMPFGRPIVPL</sequence>